<proteinExistence type="inferred from homology"/>
<dbReference type="Proteomes" id="UP001596492">
    <property type="component" value="Unassembled WGS sequence"/>
</dbReference>
<accession>A0ABW2IP14</accession>
<keyword evidence="4" id="KW-1185">Reference proteome</keyword>
<comment type="similarity">
    <text evidence="1">Belongs to the YggT family.</text>
</comment>
<keyword evidence="2" id="KW-1133">Transmembrane helix</keyword>
<dbReference type="PANTHER" id="PTHR33219">
    <property type="entry name" value="YLMG HOMOLOG PROTEIN 2, CHLOROPLASTIC"/>
    <property type="match status" value="1"/>
</dbReference>
<feature type="transmembrane region" description="Helical" evidence="2">
    <location>
        <begin position="62"/>
        <end position="83"/>
    </location>
</feature>
<dbReference type="PANTHER" id="PTHR33219:SF14">
    <property type="entry name" value="PROTEIN COFACTOR ASSEMBLY OF COMPLEX C SUBUNIT B CCB3, CHLOROPLASTIC-RELATED"/>
    <property type="match status" value="1"/>
</dbReference>
<protein>
    <submittedName>
        <fullName evidence="3">YggT family protein</fullName>
    </submittedName>
</protein>
<reference evidence="4" key="1">
    <citation type="journal article" date="2019" name="Int. J. Syst. Evol. Microbiol.">
        <title>The Global Catalogue of Microorganisms (GCM) 10K type strain sequencing project: providing services to taxonomists for standard genome sequencing and annotation.</title>
        <authorList>
            <consortium name="The Broad Institute Genomics Platform"/>
            <consortium name="The Broad Institute Genome Sequencing Center for Infectious Disease"/>
            <person name="Wu L."/>
            <person name="Ma J."/>
        </authorList>
    </citation>
    <scope>NUCLEOTIDE SEQUENCE [LARGE SCALE GENOMIC DNA]</scope>
    <source>
        <strain evidence="4">CCUG 51308</strain>
    </source>
</reference>
<dbReference type="RefSeq" id="WP_382168096.1">
    <property type="nucleotide sequence ID" value="NZ_JBHTBR010000005.1"/>
</dbReference>
<dbReference type="Pfam" id="PF02325">
    <property type="entry name" value="CCB3_YggT"/>
    <property type="match status" value="1"/>
</dbReference>
<feature type="transmembrane region" description="Helical" evidence="2">
    <location>
        <begin position="7"/>
        <end position="29"/>
    </location>
</feature>
<organism evidence="3 4">
    <name type="scientific">Hirschia litorea</name>
    <dbReference type="NCBI Taxonomy" id="1199156"/>
    <lineage>
        <taxon>Bacteria</taxon>
        <taxon>Pseudomonadati</taxon>
        <taxon>Pseudomonadota</taxon>
        <taxon>Alphaproteobacteria</taxon>
        <taxon>Hyphomonadales</taxon>
        <taxon>Hyphomonadaceae</taxon>
        <taxon>Hirschia</taxon>
    </lineage>
</organism>
<dbReference type="InterPro" id="IPR003425">
    <property type="entry name" value="CCB3/YggT"/>
</dbReference>
<evidence type="ECO:0000313" key="3">
    <source>
        <dbReference type="EMBL" id="MFC7292565.1"/>
    </source>
</evidence>
<keyword evidence="2" id="KW-0472">Membrane</keyword>
<sequence length="100" mass="11432">MQSVLMLVYYALDFLKFIVIAQVILSWLISFGVVNTNNQFVSTIYRMTHQITEPLSKPIRRFIPSFGGLDLSPIIIFLGIYFLQDLILRYGMPMLANAGL</sequence>
<gene>
    <name evidence="3" type="ORF">ACFQS8_13115</name>
</gene>
<comment type="caution">
    <text evidence="3">The sequence shown here is derived from an EMBL/GenBank/DDBJ whole genome shotgun (WGS) entry which is preliminary data.</text>
</comment>
<evidence type="ECO:0000313" key="4">
    <source>
        <dbReference type="Proteomes" id="UP001596492"/>
    </source>
</evidence>
<dbReference type="EMBL" id="JBHTBR010000005">
    <property type="protein sequence ID" value="MFC7292565.1"/>
    <property type="molecule type" value="Genomic_DNA"/>
</dbReference>
<name>A0ABW2IP14_9PROT</name>
<evidence type="ECO:0000256" key="2">
    <source>
        <dbReference type="SAM" id="Phobius"/>
    </source>
</evidence>
<evidence type="ECO:0000256" key="1">
    <source>
        <dbReference type="ARBA" id="ARBA00010894"/>
    </source>
</evidence>
<keyword evidence="2" id="KW-0812">Transmembrane</keyword>